<dbReference type="SMART" id="SM00116">
    <property type="entry name" value="CBS"/>
    <property type="match status" value="2"/>
</dbReference>
<reference evidence="4 5" key="1">
    <citation type="submission" date="2019-07" db="EMBL/GenBank/DDBJ databases">
        <title>Whole genome shotgun sequence of Cerasibacillus quisquiliarum NBRC 102429.</title>
        <authorList>
            <person name="Hosoyama A."/>
            <person name="Uohara A."/>
            <person name="Ohji S."/>
            <person name="Ichikawa N."/>
        </authorList>
    </citation>
    <scope>NUCLEOTIDE SEQUENCE [LARGE SCALE GENOMIC DNA]</scope>
    <source>
        <strain evidence="4 5">NBRC 102429</strain>
    </source>
</reference>
<dbReference type="Pfam" id="PF00571">
    <property type="entry name" value="CBS"/>
    <property type="match status" value="2"/>
</dbReference>
<dbReference type="PROSITE" id="PS51371">
    <property type="entry name" value="CBS"/>
    <property type="match status" value="2"/>
</dbReference>
<evidence type="ECO:0000313" key="4">
    <source>
        <dbReference type="EMBL" id="GEN30627.1"/>
    </source>
</evidence>
<gene>
    <name evidence="4" type="primary">yhcV</name>
    <name evidence="4" type="ORF">CQU01_08650</name>
</gene>
<dbReference type="RefSeq" id="WP_146936073.1">
    <property type="nucleotide sequence ID" value="NZ_BJXW01000009.1"/>
</dbReference>
<dbReference type="Proteomes" id="UP000321491">
    <property type="component" value="Unassembled WGS sequence"/>
</dbReference>
<accession>A0A511UVL4</accession>
<dbReference type="AlphaFoldDB" id="A0A511UVL4"/>
<feature type="domain" description="CBS" evidence="3">
    <location>
        <begin position="74"/>
        <end position="131"/>
    </location>
</feature>
<protein>
    <submittedName>
        <fullName evidence="4">CBS domain-containing protein YhcV</fullName>
    </submittedName>
</protein>
<keyword evidence="5" id="KW-1185">Reference proteome</keyword>
<organism evidence="4 5">
    <name type="scientific">Cerasibacillus quisquiliarum</name>
    <dbReference type="NCBI Taxonomy" id="227865"/>
    <lineage>
        <taxon>Bacteria</taxon>
        <taxon>Bacillati</taxon>
        <taxon>Bacillota</taxon>
        <taxon>Bacilli</taxon>
        <taxon>Bacillales</taxon>
        <taxon>Bacillaceae</taxon>
        <taxon>Cerasibacillus</taxon>
    </lineage>
</organism>
<dbReference type="InterPro" id="IPR051257">
    <property type="entry name" value="Diverse_CBS-Domain"/>
</dbReference>
<dbReference type="PANTHER" id="PTHR43080">
    <property type="entry name" value="CBS DOMAIN-CONTAINING PROTEIN CBSX3, MITOCHONDRIAL"/>
    <property type="match status" value="1"/>
</dbReference>
<dbReference type="SUPFAM" id="SSF54631">
    <property type="entry name" value="CBS-domain pair"/>
    <property type="match status" value="1"/>
</dbReference>
<name>A0A511UVL4_9BACI</name>
<evidence type="ECO:0000313" key="5">
    <source>
        <dbReference type="Proteomes" id="UP000321491"/>
    </source>
</evidence>
<evidence type="ECO:0000259" key="3">
    <source>
        <dbReference type="PROSITE" id="PS51371"/>
    </source>
</evidence>
<proteinExistence type="predicted"/>
<dbReference type="InterPro" id="IPR000644">
    <property type="entry name" value="CBS_dom"/>
</dbReference>
<feature type="domain" description="CBS" evidence="3">
    <location>
        <begin position="9"/>
        <end position="69"/>
    </location>
</feature>
<comment type="caution">
    <text evidence="4">The sequence shown here is derived from an EMBL/GenBank/DDBJ whole genome shotgun (WGS) entry which is preliminary data.</text>
</comment>
<evidence type="ECO:0000256" key="1">
    <source>
        <dbReference type="ARBA" id="ARBA00023122"/>
    </source>
</evidence>
<dbReference type="EMBL" id="BJXW01000009">
    <property type="protein sequence ID" value="GEN30627.1"/>
    <property type="molecule type" value="Genomic_DNA"/>
</dbReference>
<dbReference type="CDD" id="cd04622">
    <property type="entry name" value="CBS_pair_HRP1_like"/>
    <property type="match status" value="1"/>
</dbReference>
<dbReference type="PANTHER" id="PTHR43080:SF2">
    <property type="entry name" value="CBS DOMAIN-CONTAINING PROTEIN"/>
    <property type="match status" value="1"/>
</dbReference>
<evidence type="ECO:0000256" key="2">
    <source>
        <dbReference type="PROSITE-ProRule" id="PRU00703"/>
    </source>
</evidence>
<keyword evidence="1 2" id="KW-0129">CBS domain</keyword>
<dbReference type="OrthoDB" id="9802114at2"/>
<dbReference type="Gene3D" id="3.10.580.10">
    <property type="entry name" value="CBS-domain"/>
    <property type="match status" value="1"/>
</dbReference>
<sequence length="148" mass="15893">MTHQLRDIMTSDVVTVNGAQTIQEAASLMSQYNIGSIPVVDESGNLQGIITDRDITLRSTAAGDKPHTFVKDVMSTNNIVSATPDMGIEEAAQLMAKQQIRRLPILENQQLVGVVSLGDLAVHQEHDQKAGAALASISTPSTPQQNQF</sequence>
<dbReference type="InterPro" id="IPR046342">
    <property type="entry name" value="CBS_dom_sf"/>
</dbReference>